<protein>
    <submittedName>
        <fullName evidence="1">Uncharacterized protein</fullName>
    </submittedName>
</protein>
<accession>A0ACB8W5G7</accession>
<name>A0ACB8W5G7_9TELE</name>
<gene>
    <name evidence="1" type="ORF">L3Q82_001765</name>
</gene>
<keyword evidence="2" id="KW-1185">Reference proteome</keyword>
<dbReference type="Proteomes" id="UP000831701">
    <property type="component" value="Chromosome 14"/>
</dbReference>
<reference evidence="1" key="1">
    <citation type="submission" date="2022-04" db="EMBL/GenBank/DDBJ databases">
        <title>Jade perch genome.</title>
        <authorList>
            <person name="Chao B."/>
        </authorList>
    </citation>
    <scope>NUCLEOTIDE SEQUENCE</scope>
    <source>
        <strain evidence="1">CB-2022</strain>
    </source>
</reference>
<evidence type="ECO:0000313" key="2">
    <source>
        <dbReference type="Proteomes" id="UP000831701"/>
    </source>
</evidence>
<sequence length="78" mass="8906">MNASGWLVYSVKQWSEEASDALRDCFDTTDWEVLCGPHEQDIDSLTDCITDYIKLLCRNHRAHQEGTVFLKQQALGDS</sequence>
<evidence type="ECO:0000313" key="1">
    <source>
        <dbReference type="EMBL" id="KAI3362698.1"/>
    </source>
</evidence>
<organism evidence="1 2">
    <name type="scientific">Scortum barcoo</name>
    <name type="common">barcoo grunter</name>
    <dbReference type="NCBI Taxonomy" id="214431"/>
    <lineage>
        <taxon>Eukaryota</taxon>
        <taxon>Metazoa</taxon>
        <taxon>Chordata</taxon>
        <taxon>Craniata</taxon>
        <taxon>Vertebrata</taxon>
        <taxon>Euteleostomi</taxon>
        <taxon>Actinopterygii</taxon>
        <taxon>Neopterygii</taxon>
        <taxon>Teleostei</taxon>
        <taxon>Neoteleostei</taxon>
        <taxon>Acanthomorphata</taxon>
        <taxon>Eupercaria</taxon>
        <taxon>Centrarchiformes</taxon>
        <taxon>Terapontoidei</taxon>
        <taxon>Terapontidae</taxon>
        <taxon>Scortum</taxon>
    </lineage>
</organism>
<dbReference type="EMBL" id="CM041544">
    <property type="protein sequence ID" value="KAI3362698.1"/>
    <property type="molecule type" value="Genomic_DNA"/>
</dbReference>
<comment type="caution">
    <text evidence="1">The sequence shown here is derived from an EMBL/GenBank/DDBJ whole genome shotgun (WGS) entry which is preliminary data.</text>
</comment>
<proteinExistence type="predicted"/>